<gene>
    <name evidence="1" type="ORF">I4F81_003604</name>
</gene>
<organism evidence="1 2">
    <name type="scientific">Pyropia yezoensis</name>
    <name type="common">Susabi-nori</name>
    <name type="synonym">Porphyra yezoensis</name>
    <dbReference type="NCBI Taxonomy" id="2788"/>
    <lineage>
        <taxon>Eukaryota</taxon>
        <taxon>Rhodophyta</taxon>
        <taxon>Bangiophyceae</taxon>
        <taxon>Bangiales</taxon>
        <taxon>Bangiaceae</taxon>
        <taxon>Pyropia</taxon>
    </lineage>
</organism>
<proteinExistence type="predicted"/>
<evidence type="ECO:0000313" key="1">
    <source>
        <dbReference type="EMBL" id="KAK1861020.1"/>
    </source>
</evidence>
<accession>A0ACC3BTE9</accession>
<name>A0ACC3BTE9_PYRYE</name>
<reference evidence="1" key="1">
    <citation type="submission" date="2019-11" db="EMBL/GenBank/DDBJ databases">
        <title>Nori genome reveals adaptations in red seaweeds to the harsh intertidal environment.</title>
        <authorList>
            <person name="Wang D."/>
            <person name="Mao Y."/>
        </authorList>
    </citation>
    <scope>NUCLEOTIDE SEQUENCE</scope>
    <source>
        <tissue evidence="1">Gametophyte</tissue>
    </source>
</reference>
<protein>
    <submittedName>
        <fullName evidence="1">Uncharacterized protein</fullName>
    </submittedName>
</protein>
<keyword evidence="2" id="KW-1185">Reference proteome</keyword>
<dbReference type="EMBL" id="CM020618">
    <property type="protein sequence ID" value="KAK1861020.1"/>
    <property type="molecule type" value="Genomic_DNA"/>
</dbReference>
<dbReference type="Proteomes" id="UP000798662">
    <property type="component" value="Chromosome 1"/>
</dbReference>
<sequence>MGAASGGVTRSADPTFCDSAGFDTHAEEWSLDPGEFIVHGERRLKNRMSAERSREKLRKSFKAMSAEVVQLRVEVAALRNFLSELRPLLPLLPPSDHERLKDKFELFQ</sequence>
<comment type="caution">
    <text evidence="1">The sequence shown here is derived from an EMBL/GenBank/DDBJ whole genome shotgun (WGS) entry which is preliminary data.</text>
</comment>
<evidence type="ECO:0000313" key="2">
    <source>
        <dbReference type="Proteomes" id="UP000798662"/>
    </source>
</evidence>